<organism evidence="1 2">
    <name type="scientific">Leucogyrophana mollusca</name>
    <dbReference type="NCBI Taxonomy" id="85980"/>
    <lineage>
        <taxon>Eukaryota</taxon>
        <taxon>Fungi</taxon>
        <taxon>Dikarya</taxon>
        <taxon>Basidiomycota</taxon>
        <taxon>Agaricomycotina</taxon>
        <taxon>Agaricomycetes</taxon>
        <taxon>Agaricomycetidae</taxon>
        <taxon>Boletales</taxon>
        <taxon>Boletales incertae sedis</taxon>
        <taxon>Leucogyrophana</taxon>
    </lineage>
</organism>
<dbReference type="EMBL" id="MU266383">
    <property type="protein sequence ID" value="KAH7926399.1"/>
    <property type="molecule type" value="Genomic_DNA"/>
</dbReference>
<protein>
    <submittedName>
        <fullName evidence="1">WD40 repeat-like protein</fullName>
    </submittedName>
</protein>
<sequence length="533" mass="57965">MSRYPHTNLLIGRTRTVVISGPHLHILDTATGDILHSSTTLEGPDKDGLLKSGPVRCTALSNSQNVFVTAGDDKKLKVWDIEGLKLLSSRELPKKPTCVQFTKNDDILVADKFGDVFRYTLHPSDEPSTSQNPKRDALTSHENPSGGQLVLGHASLLTAALLTPDQQFIVTADRDEHIRVSWYPEGYTIESYCLGHQKFVSAIHIPSFSPGTLVSGGGDPVLKVWDWMTGSLQRNVDVFTSVQPFMKIRAPRRRKNADNGGDEEDKGKRSRRKNKGKGKQPPSAGQVEGESEPAPSAEGSNEADATELVFVVHKIESLASEEGHYIIFSVVGATAIFIYSNAASDITPNIQPFDFGRPIIDFTLAEDGFIWALLDAEVVEADDTSASGNAIARFVRVLQWSSSQFIEKDLDTLPLLSALNSTCVCPATAADLKTLDLYSDLSSLPKNTDGDADATGREGSEMNVNTPEDSSALGDASEKTLKKRELGRLKHKQALQRLQQGDGDEKVGEPEPENKRVRADEGLSESNQLASTS</sequence>
<dbReference type="Proteomes" id="UP000790709">
    <property type="component" value="Unassembled WGS sequence"/>
</dbReference>
<accession>A0ACB8BKZ4</accession>
<keyword evidence="2" id="KW-1185">Reference proteome</keyword>
<proteinExistence type="predicted"/>
<evidence type="ECO:0000313" key="2">
    <source>
        <dbReference type="Proteomes" id="UP000790709"/>
    </source>
</evidence>
<evidence type="ECO:0000313" key="1">
    <source>
        <dbReference type="EMBL" id="KAH7926399.1"/>
    </source>
</evidence>
<name>A0ACB8BKZ4_9AGAM</name>
<comment type="caution">
    <text evidence="1">The sequence shown here is derived from an EMBL/GenBank/DDBJ whole genome shotgun (WGS) entry which is preliminary data.</text>
</comment>
<gene>
    <name evidence="1" type="ORF">BV22DRAFT_1087026</name>
</gene>
<reference evidence="1" key="1">
    <citation type="journal article" date="2021" name="New Phytol.">
        <title>Evolutionary innovations through gain and loss of genes in the ectomycorrhizal Boletales.</title>
        <authorList>
            <person name="Wu G."/>
            <person name="Miyauchi S."/>
            <person name="Morin E."/>
            <person name="Kuo A."/>
            <person name="Drula E."/>
            <person name="Varga T."/>
            <person name="Kohler A."/>
            <person name="Feng B."/>
            <person name="Cao Y."/>
            <person name="Lipzen A."/>
            <person name="Daum C."/>
            <person name="Hundley H."/>
            <person name="Pangilinan J."/>
            <person name="Johnson J."/>
            <person name="Barry K."/>
            <person name="LaButti K."/>
            <person name="Ng V."/>
            <person name="Ahrendt S."/>
            <person name="Min B."/>
            <person name="Choi I.G."/>
            <person name="Park H."/>
            <person name="Plett J.M."/>
            <person name="Magnuson J."/>
            <person name="Spatafora J.W."/>
            <person name="Nagy L.G."/>
            <person name="Henrissat B."/>
            <person name="Grigoriev I.V."/>
            <person name="Yang Z.L."/>
            <person name="Xu J."/>
            <person name="Martin F.M."/>
        </authorList>
    </citation>
    <scope>NUCLEOTIDE SEQUENCE</scope>
    <source>
        <strain evidence="1">KUC20120723A-06</strain>
    </source>
</reference>